<organism evidence="2 3">
    <name type="scientific">Viridibacillus soli</name>
    <dbReference type="NCBI Taxonomy" id="2798301"/>
    <lineage>
        <taxon>Bacteria</taxon>
        <taxon>Bacillati</taxon>
        <taxon>Bacillota</taxon>
        <taxon>Bacilli</taxon>
        <taxon>Bacillales</taxon>
        <taxon>Caryophanaceae</taxon>
        <taxon>Viridibacillus</taxon>
    </lineage>
</organism>
<name>A0ABS1HA96_9BACL</name>
<keyword evidence="1" id="KW-1133">Transmembrane helix</keyword>
<sequence>MFKYFFIFSLVFITQLIGVLMWGEFIWHYKLKSFGDVTGTAIDQISPGIWVLLLLELIIFGVLVNSQKMKLGSSSSKE</sequence>
<comment type="caution">
    <text evidence="2">The sequence shown here is derived from an EMBL/GenBank/DDBJ whole genome shotgun (WGS) entry which is preliminary data.</text>
</comment>
<reference evidence="2 3" key="1">
    <citation type="submission" date="2020-12" db="EMBL/GenBank/DDBJ databases">
        <title>YIM B01967 draft genome.</title>
        <authorList>
            <person name="Yan X."/>
        </authorList>
    </citation>
    <scope>NUCLEOTIDE SEQUENCE [LARGE SCALE GENOMIC DNA]</scope>
    <source>
        <strain evidence="2 3">YIM B01967</strain>
    </source>
</reference>
<evidence type="ECO:0008006" key="4">
    <source>
        <dbReference type="Google" id="ProtNLM"/>
    </source>
</evidence>
<dbReference type="Proteomes" id="UP000618943">
    <property type="component" value="Unassembled WGS sequence"/>
</dbReference>
<keyword evidence="3" id="KW-1185">Reference proteome</keyword>
<proteinExistence type="predicted"/>
<feature type="transmembrane region" description="Helical" evidence="1">
    <location>
        <begin position="47"/>
        <end position="64"/>
    </location>
</feature>
<evidence type="ECO:0000313" key="2">
    <source>
        <dbReference type="EMBL" id="MBK3496331.1"/>
    </source>
</evidence>
<keyword evidence="1" id="KW-0812">Transmembrane</keyword>
<dbReference type="EMBL" id="JAEOAH010000028">
    <property type="protein sequence ID" value="MBK3496331.1"/>
    <property type="molecule type" value="Genomic_DNA"/>
</dbReference>
<gene>
    <name evidence="2" type="ORF">JFL43_15975</name>
</gene>
<evidence type="ECO:0000313" key="3">
    <source>
        <dbReference type="Proteomes" id="UP000618943"/>
    </source>
</evidence>
<keyword evidence="1" id="KW-0472">Membrane</keyword>
<protein>
    <recommendedName>
        <fullName evidence="4">DUF3923 domain-containing protein</fullName>
    </recommendedName>
</protein>
<accession>A0ABS1HA96</accession>
<feature type="transmembrane region" description="Helical" evidence="1">
    <location>
        <begin position="5"/>
        <end position="27"/>
    </location>
</feature>
<dbReference type="RefSeq" id="WP_200749804.1">
    <property type="nucleotide sequence ID" value="NZ_JAEOAH010000028.1"/>
</dbReference>
<evidence type="ECO:0000256" key="1">
    <source>
        <dbReference type="SAM" id="Phobius"/>
    </source>
</evidence>